<dbReference type="EMBL" id="BPQB01000027">
    <property type="protein sequence ID" value="GJE92612.1"/>
    <property type="molecule type" value="Genomic_DNA"/>
</dbReference>
<reference evidence="3 4" key="1">
    <citation type="submission" date="2021-08" db="EMBL/GenBank/DDBJ databases">
        <title>Draft Genome Sequence of Phanerochaete sordida strain YK-624.</title>
        <authorList>
            <person name="Mori T."/>
            <person name="Dohra H."/>
            <person name="Suzuki T."/>
            <person name="Kawagishi H."/>
            <person name="Hirai H."/>
        </authorList>
    </citation>
    <scope>NUCLEOTIDE SEQUENCE [LARGE SCALE GENOMIC DNA]</scope>
    <source>
        <strain evidence="3 4">YK-624</strain>
    </source>
</reference>
<keyword evidence="2" id="KW-1133">Transmembrane helix</keyword>
<evidence type="ECO:0000313" key="3">
    <source>
        <dbReference type="EMBL" id="GJE92612.1"/>
    </source>
</evidence>
<dbReference type="AlphaFoldDB" id="A0A9P3GDB7"/>
<keyword evidence="2" id="KW-0812">Transmembrane</keyword>
<evidence type="ECO:0000256" key="2">
    <source>
        <dbReference type="SAM" id="Phobius"/>
    </source>
</evidence>
<sequence>MAPIDTLASTTSTMSPSLYPTSPCSSSCLALAAAVPDAEPAGGVLTSIKVAMGILLVIFIAVVLSVCLVGKKRQRRPQPSLISPRHTFMTSVARSKSLRSWLSSRSSSPTPPRDTLAMNSYAPHRTSSSESLSGSTLVHFPTDCPVVHPQPPPPVYVASR</sequence>
<accession>A0A9P3GDB7</accession>
<name>A0A9P3GDB7_9APHY</name>
<dbReference type="Proteomes" id="UP000703269">
    <property type="component" value="Unassembled WGS sequence"/>
</dbReference>
<keyword evidence="4" id="KW-1185">Reference proteome</keyword>
<feature type="transmembrane region" description="Helical" evidence="2">
    <location>
        <begin position="50"/>
        <end position="70"/>
    </location>
</feature>
<organism evidence="3 4">
    <name type="scientific">Phanerochaete sordida</name>
    <dbReference type="NCBI Taxonomy" id="48140"/>
    <lineage>
        <taxon>Eukaryota</taxon>
        <taxon>Fungi</taxon>
        <taxon>Dikarya</taxon>
        <taxon>Basidiomycota</taxon>
        <taxon>Agaricomycotina</taxon>
        <taxon>Agaricomycetes</taxon>
        <taxon>Polyporales</taxon>
        <taxon>Phanerochaetaceae</taxon>
        <taxon>Phanerochaete</taxon>
    </lineage>
</organism>
<proteinExistence type="predicted"/>
<gene>
    <name evidence="3" type="ORF">PsYK624_087670</name>
</gene>
<feature type="region of interest" description="Disordered" evidence="1">
    <location>
        <begin position="97"/>
        <end position="134"/>
    </location>
</feature>
<feature type="compositionally biased region" description="Low complexity" evidence="1">
    <location>
        <begin position="97"/>
        <end position="108"/>
    </location>
</feature>
<protein>
    <submittedName>
        <fullName evidence="3">Uncharacterized protein</fullName>
    </submittedName>
</protein>
<keyword evidence="2" id="KW-0472">Membrane</keyword>
<comment type="caution">
    <text evidence="3">The sequence shown here is derived from an EMBL/GenBank/DDBJ whole genome shotgun (WGS) entry which is preliminary data.</text>
</comment>
<evidence type="ECO:0000313" key="4">
    <source>
        <dbReference type="Proteomes" id="UP000703269"/>
    </source>
</evidence>
<evidence type="ECO:0000256" key="1">
    <source>
        <dbReference type="SAM" id="MobiDB-lite"/>
    </source>
</evidence>